<evidence type="ECO:0000256" key="1">
    <source>
        <dbReference type="SAM" id="Phobius"/>
    </source>
</evidence>
<protein>
    <submittedName>
        <fullName evidence="2">Uncharacterized protein</fullName>
    </submittedName>
</protein>
<proteinExistence type="predicted"/>
<sequence>MMSSRRCASRRHWTRWGFMGPVVFWDGLLGDSQGGPSSSLGDLWSGLEFLCLGLFWVLVWQGIAGWKLRLGIGAARGEAADGIDIGKDRPRGVAG</sequence>
<organism evidence="2 3">
    <name type="scientific">Aspergillus indologenus CBS 114.80</name>
    <dbReference type="NCBI Taxonomy" id="1450541"/>
    <lineage>
        <taxon>Eukaryota</taxon>
        <taxon>Fungi</taxon>
        <taxon>Dikarya</taxon>
        <taxon>Ascomycota</taxon>
        <taxon>Pezizomycotina</taxon>
        <taxon>Eurotiomycetes</taxon>
        <taxon>Eurotiomycetidae</taxon>
        <taxon>Eurotiales</taxon>
        <taxon>Aspergillaceae</taxon>
        <taxon>Aspergillus</taxon>
        <taxon>Aspergillus subgen. Circumdati</taxon>
    </lineage>
</organism>
<evidence type="ECO:0000313" key="2">
    <source>
        <dbReference type="EMBL" id="PYI33538.1"/>
    </source>
</evidence>
<dbReference type="Proteomes" id="UP000248817">
    <property type="component" value="Unassembled WGS sequence"/>
</dbReference>
<keyword evidence="1" id="KW-0812">Transmembrane</keyword>
<reference evidence="2 3" key="1">
    <citation type="submission" date="2018-02" db="EMBL/GenBank/DDBJ databases">
        <title>The genomes of Aspergillus section Nigri reveals drivers in fungal speciation.</title>
        <authorList>
            <consortium name="DOE Joint Genome Institute"/>
            <person name="Vesth T.C."/>
            <person name="Nybo J."/>
            <person name="Theobald S."/>
            <person name="Brandl J."/>
            <person name="Frisvad J.C."/>
            <person name="Nielsen K.F."/>
            <person name="Lyhne E.K."/>
            <person name="Kogle M.E."/>
            <person name="Kuo A."/>
            <person name="Riley R."/>
            <person name="Clum A."/>
            <person name="Nolan M."/>
            <person name="Lipzen A."/>
            <person name="Salamov A."/>
            <person name="Henrissat B."/>
            <person name="Wiebenga A."/>
            <person name="De vries R.P."/>
            <person name="Grigoriev I.V."/>
            <person name="Mortensen U.H."/>
            <person name="Andersen M.R."/>
            <person name="Baker S.E."/>
        </authorList>
    </citation>
    <scope>NUCLEOTIDE SEQUENCE [LARGE SCALE GENOMIC DNA]</scope>
    <source>
        <strain evidence="2 3">CBS 114.80</strain>
    </source>
</reference>
<dbReference type="EMBL" id="KZ825483">
    <property type="protein sequence ID" value="PYI33538.1"/>
    <property type="molecule type" value="Genomic_DNA"/>
</dbReference>
<accession>A0A2V5I9T0</accession>
<evidence type="ECO:0000313" key="3">
    <source>
        <dbReference type="Proteomes" id="UP000248817"/>
    </source>
</evidence>
<keyword evidence="1" id="KW-1133">Transmembrane helix</keyword>
<feature type="transmembrane region" description="Helical" evidence="1">
    <location>
        <begin position="46"/>
        <end position="66"/>
    </location>
</feature>
<gene>
    <name evidence="2" type="ORF">BP00DRAFT_117687</name>
</gene>
<name>A0A2V5I9T0_9EURO</name>
<dbReference type="AlphaFoldDB" id="A0A2V5I9T0"/>
<keyword evidence="1" id="KW-0472">Membrane</keyword>
<keyword evidence="3" id="KW-1185">Reference proteome</keyword>